<name>A0A6A3NSQ7_9STRA</name>
<gene>
    <name evidence="2" type="ORF">PR002_g357</name>
</gene>
<protein>
    <submittedName>
        <fullName evidence="2">Uncharacterized protein</fullName>
    </submittedName>
</protein>
<evidence type="ECO:0000313" key="3">
    <source>
        <dbReference type="Proteomes" id="UP000435112"/>
    </source>
</evidence>
<keyword evidence="1" id="KW-1133">Transmembrane helix</keyword>
<keyword evidence="1" id="KW-0812">Transmembrane</keyword>
<accession>A0A6A3NSQ7</accession>
<dbReference type="EMBL" id="QXFU01000008">
    <property type="protein sequence ID" value="KAE9048594.1"/>
    <property type="molecule type" value="Genomic_DNA"/>
</dbReference>
<evidence type="ECO:0000256" key="1">
    <source>
        <dbReference type="SAM" id="Phobius"/>
    </source>
</evidence>
<organism evidence="2 3">
    <name type="scientific">Phytophthora rubi</name>
    <dbReference type="NCBI Taxonomy" id="129364"/>
    <lineage>
        <taxon>Eukaryota</taxon>
        <taxon>Sar</taxon>
        <taxon>Stramenopiles</taxon>
        <taxon>Oomycota</taxon>
        <taxon>Peronosporomycetes</taxon>
        <taxon>Peronosporales</taxon>
        <taxon>Peronosporaceae</taxon>
        <taxon>Phytophthora</taxon>
    </lineage>
</organism>
<dbReference type="AlphaFoldDB" id="A0A6A3NSQ7"/>
<keyword evidence="1" id="KW-0472">Membrane</keyword>
<comment type="caution">
    <text evidence="2">The sequence shown here is derived from an EMBL/GenBank/DDBJ whole genome shotgun (WGS) entry which is preliminary data.</text>
</comment>
<feature type="transmembrane region" description="Helical" evidence="1">
    <location>
        <begin position="12"/>
        <end position="32"/>
    </location>
</feature>
<dbReference type="OrthoDB" id="166174at2759"/>
<evidence type="ECO:0000313" key="2">
    <source>
        <dbReference type="EMBL" id="KAE9048594.1"/>
    </source>
</evidence>
<sequence>MLKPTPAAKKEYGYCLFVMLHIVRGVIFRWLWMHRNDLRFPGMQPNQIDVQAQVTAVIKLYVKRFYQDLLQKSLSHSGLKCRQLRALLRLLPLPSALIPDDPDPDAPDLDDPASPSLQEQALSFCMRLWNAPAQEYPLSWNICGRLTL</sequence>
<reference evidence="2 3" key="1">
    <citation type="submission" date="2018-09" db="EMBL/GenBank/DDBJ databases">
        <title>Genomic investigation of the strawberry pathogen Phytophthora fragariae indicates pathogenicity is determined by transcriptional variation in three key races.</title>
        <authorList>
            <person name="Adams T.M."/>
            <person name="Armitage A.D."/>
            <person name="Sobczyk M.K."/>
            <person name="Bates H.J."/>
            <person name="Dunwell J.M."/>
            <person name="Nellist C.F."/>
            <person name="Harrison R.J."/>
        </authorList>
    </citation>
    <scope>NUCLEOTIDE SEQUENCE [LARGE SCALE GENOMIC DNA]</scope>
    <source>
        <strain evidence="2 3">SCRP324</strain>
    </source>
</reference>
<proteinExistence type="predicted"/>
<dbReference type="Proteomes" id="UP000435112">
    <property type="component" value="Unassembled WGS sequence"/>
</dbReference>